<evidence type="ECO:0000256" key="1">
    <source>
        <dbReference type="SAM" id="MobiDB-lite"/>
    </source>
</evidence>
<feature type="region of interest" description="Disordered" evidence="1">
    <location>
        <begin position="105"/>
        <end position="140"/>
    </location>
</feature>
<name>A0A4Z1KFS8_9HELO</name>
<dbReference type="EMBL" id="PQXO01000529">
    <property type="protein sequence ID" value="TGO84236.1"/>
    <property type="molecule type" value="Genomic_DNA"/>
</dbReference>
<comment type="caution">
    <text evidence="2">The sequence shown here is derived from an EMBL/GenBank/DDBJ whole genome shotgun (WGS) entry which is preliminary data.</text>
</comment>
<accession>A0A4Z1KFS8</accession>
<gene>
    <name evidence="2" type="ORF">BPOR_0530g00020</name>
</gene>
<sequence length="140" mass="15135">MPIDWKVYSIASTDSSQLKSEQLKNAALAIKNDQYTAILCAKSLDGPYKAKQTAVFLHRPGGDKRLSFTKLGLSGIQANSRRWVDIKLADWTTFEEIVGVTPLPSTFPTPENIGSLEGDEQDTNVGSFDGGRFPAGSGAN</sequence>
<protein>
    <submittedName>
        <fullName evidence="2">Uncharacterized protein</fullName>
    </submittedName>
</protein>
<organism evidence="2 3">
    <name type="scientific">Botrytis porri</name>
    <dbReference type="NCBI Taxonomy" id="87229"/>
    <lineage>
        <taxon>Eukaryota</taxon>
        <taxon>Fungi</taxon>
        <taxon>Dikarya</taxon>
        <taxon>Ascomycota</taxon>
        <taxon>Pezizomycotina</taxon>
        <taxon>Leotiomycetes</taxon>
        <taxon>Helotiales</taxon>
        <taxon>Sclerotiniaceae</taxon>
        <taxon>Botrytis</taxon>
    </lineage>
</organism>
<evidence type="ECO:0000313" key="3">
    <source>
        <dbReference type="Proteomes" id="UP000297280"/>
    </source>
</evidence>
<keyword evidence="3" id="KW-1185">Reference proteome</keyword>
<dbReference type="Proteomes" id="UP000297280">
    <property type="component" value="Unassembled WGS sequence"/>
</dbReference>
<proteinExistence type="predicted"/>
<reference evidence="2 3" key="1">
    <citation type="submission" date="2017-12" db="EMBL/GenBank/DDBJ databases">
        <title>Comparative genomics of Botrytis spp.</title>
        <authorList>
            <person name="Valero-Jimenez C.A."/>
            <person name="Tapia P."/>
            <person name="Veloso J."/>
            <person name="Silva-Moreno E."/>
            <person name="Staats M."/>
            <person name="Valdes J.H."/>
            <person name="Van Kan J.A.L."/>
        </authorList>
    </citation>
    <scope>NUCLEOTIDE SEQUENCE [LARGE SCALE GENOMIC DNA]</scope>
    <source>
        <strain evidence="2 3">MUCL3349</strain>
    </source>
</reference>
<dbReference type="AlphaFoldDB" id="A0A4Z1KFS8"/>
<evidence type="ECO:0000313" key="2">
    <source>
        <dbReference type="EMBL" id="TGO84236.1"/>
    </source>
</evidence>